<gene>
    <name evidence="5" type="ORF">ACFQDL_26500</name>
</gene>
<evidence type="ECO:0000259" key="4">
    <source>
        <dbReference type="Pfam" id="PF01420"/>
    </source>
</evidence>
<dbReference type="Gene3D" id="3.90.220.20">
    <property type="entry name" value="DNA methylase specificity domains"/>
    <property type="match status" value="1"/>
</dbReference>
<protein>
    <submittedName>
        <fullName evidence="5">Restriction endonuclease subunit S</fullName>
        <ecNumber evidence="5">3.1.21.-</ecNumber>
    </submittedName>
</protein>
<evidence type="ECO:0000313" key="6">
    <source>
        <dbReference type="Proteomes" id="UP001596422"/>
    </source>
</evidence>
<dbReference type="PANTHER" id="PTHR30408:SF12">
    <property type="entry name" value="TYPE I RESTRICTION ENZYME MJAVIII SPECIFICITY SUBUNIT"/>
    <property type="match status" value="1"/>
</dbReference>
<dbReference type="SUPFAM" id="SSF116734">
    <property type="entry name" value="DNA methylase specificity domain"/>
    <property type="match status" value="1"/>
</dbReference>
<keyword evidence="5" id="KW-0378">Hydrolase</keyword>
<keyword evidence="3" id="KW-0238">DNA-binding</keyword>
<dbReference type="GO" id="GO:0004519">
    <property type="term" value="F:endonuclease activity"/>
    <property type="evidence" value="ECO:0007669"/>
    <property type="project" value="UniProtKB-KW"/>
</dbReference>
<name>A0ABW2A717_9GAMM</name>
<dbReference type="EMBL" id="JBHSWE010000001">
    <property type="protein sequence ID" value="MFC6673242.1"/>
    <property type="molecule type" value="Genomic_DNA"/>
</dbReference>
<feature type="domain" description="Type I restriction modification DNA specificity" evidence="4">
    <location>
        <begin position="71"/>
        <end position="220"/>
    </location>
</feature>
<dbReference type="Pfam" id="PF01420">
    <property type="entry name" value="Methylase_S"/>
    <property type="match status" value="1"/>
</dbReference>
<evidence type="ECO:0000256" key="3">
    <source>
        <dbReference type="ARBA" id="ARBA00023125"/>
    </source>
</evidence>
<evidence type="ECO:0000256" key="2">
    <source>
        <dbReference type="ARBA" id="ARBA00022747"/>
    </source>
</evidence>
<dbReference type="EC" id="3.1.21.-" evidence="5"/>
<dbReference type="Proteomes" id="UP001596422">
    <property type="component" value="Unassembled WGS sequence"/>
</dbReference>
<comment type="similarity">
    <text evidence="1">Belongs to the type-I restriction system S methylase family.</text>
</comment>
<proteinExistence type="inferred from homology"/>
<keyword evidence="5" id="KW-0540">Nuclease</keyword>
<comment type="caution">
    <text evidence="5">The sequence shown here is derived from an EMBL/GenBank/DDBJ whole genome shotgun (WGS) entry which is preliminary data.</text>
</comment>
<dbReference type="PANTHER" id="PTHR30408">
    <property type="entry name" value="TYPE-1 RESTRICTION ENZYME ECOKI SPECIFICITY PROTEIN"/>
    <property type="match status" value="1"/>
</dbReference>
<keyword evidence="2" id="KW-0680">Restriction system</keyword>
<dbReference type="GO" id="GO:0016787">
    <property type="term" value="F:hydrolase activity"/>
    <property type="evidence" value="ECO:0007669"/>
    <property type="project" value="UniProtKB-KW"/>
</dbReference>
<dbReference type="InterPro" id="IPR000055">
    <property type="entry name" value="Restrct_endonuc_typeI_TRD"/>
</dbReference>
<reference evidence="6" key="1">
    <citation type="journal article" date="2019" name="Int. J. Syst. Evol. Microbiol.">
        <title>The Global Catalogue of Microorganisms (GCM) 10K type strain sequencing project: providing services to taxonomists for standard genome sequencing and annotation.</title>
        <authorList>
            <consortium name="The Broad Institute Genomics Platform"/>
            <consortium name="The Broad Institute Genome Sequencing Center for Infectious Disease"/>
            <person name="Wu L."/>
            <person name="Ma J."/>
        </authorList>
    </citation>
    <scope>NUCLEOTIDE SEQUENCE [LARGE SCALE GENOMIC DNA]</scope>
    <source>
        <strain evidence="6">NBRC 111756</strain>
    </source>
</reference>
<keyword evidence="6" id="KW-1185">Reference proteome</keyword>
<organism evidence="5 6">
    <name type="scientific">Marinobacterium aestuariivivens</name>
    <dbReference type="NCBI Taxonomy" id="1698799"/>
    <lineage>
        <taxon>Bacteria</taxon>
        <taxon>Pseudomonadati</taxon>
        <taxon>Pseudomonadota</taxon>
        <taxon>Gammaproteobacteria</taxon>
        <taxon>Oceanospirillales</taxon>
        <taxon>Oceanospirillaceae</taxon>
        <taxon>Marinobacterium</taxon>
    </lineage>
</organism>
<evidence type="ECO:0000313" key="5">
    <source>
        <dbReference type="EMBL" id="MFC6673242.1"/>
    </source>
</evidence>
<keyword evidence="5" id="KW-0255">Endonuclease</keyword>
<evidence type="ECO:0000256" key="1">
    <source>
        <dbReference type="ARBA" id="ARBA00010923"/>
    </source>
</evidence>
<accession>A0ABW2A717</accession>
<dbReference type="Gene3D" id="1.10.287.1120">
    <property type="entry name" value="Bipartite methylase S protein"/>
    <property type="match status" value="1"/>
</dbReference>
<dbReference type="InterPro" id="IPR044946">
    <property type="entry name" value="Restrct_endonuc_typeI_TRD_sf"/>
</dbReference>
<dbReference type="InterPro" id="IPR052021">
    <property type="entry name" value="Type-I_RS_S_subunit"/>
</dbReference>
<dbReference type="RefSeq" id="WP_379913371.1">
    <property type="nucleotide sequence ID" value="NZ_JBHSWE010000001.1"/>
</dbReference>
<sequence length="275" mass="31019">MQQQLIKLLKEKRQAVISHAVTKGLNPNAPMKDSGVEWLGEVPEHWDLIPLKHCTFDHTGIQMGPFGGMLKDLDYEVTGYKVYGQENTISGDFSKGSRWISEKRYQQLENYHLHNGDIVITRKGSLGKARIIRDLKIKGIIDSDTIRIRLNNNVLNPELLSFLLHNSFYIQEQISRERRGAILSGLNSEVIGNLKIIISPIEEQRKLIRYLQSIESKYEKATRKSESAITLLEEKRRALISSVVTGKIDVRDWKPQSAPEAPPIAAAVTVAAATP</sequence>